<comment type="caution">
    <text evidence="1">The sequence shown here is derived from an EMBL/GenBank/DDBJ whole genome shotgun (WGS) entry which is preliminary data.</text>
</comment>
<sequence>MKVGIIDVRLGVKILKFISYILMVTLYEKTNAL</sequence>
<evidence type="ECO:0000313" key="2">
    <source>
        <dbReference type="Proteomes" id="UP000006976"/>
    </source>
</evidence>
<evidence type="ECO:0000313" key="1">
    <source>
        <dbReference type="EMBL" id="EJR40198.1"/>
    </source>
</evidence>
<dbReference type="KEGG" id="bmyo:BG05_3599"/>
<dbReference type="Proteomes" id="UP000006976">
    <property type="component" value="Unassembled WGS sequence"/>
</dbReference>
<organism evidence="1 2">
    <name type="scientific">Bacillus mycoides</name>
    <dbReference type="NCBI Taxonomy" id="1405"/>
    <lineage>
        <taxon>Bacteria</taxon>
        <taxon>Bacillati</taxon>
        <taxon>Bacillota</taxon>
        <taxon>Bacilli</taxon>
        <taxon>Bacillales</taxon>
        <taxon>Bacillaceae</taxon>
        <taxon>Bacillus</taxon>
        <taxon>Bacillus cereus group</taxon>
    </lineage>
</organism>
<accession>A0ABC9R282</accession>
<name>A0ABC9R282_BACMY</name>
<dbReference type="EMBL" id="AHEV01000017">
    <property type="protein sequence ID" value="EJR40198.1"/>
    <property type="molecule type" value="Genomic_DNA"/>
</dbReference>
<gene>
    <name evidence="1" type="ORF">III_03034</name>
</gene>
<dbReference type="AlphaFoldDB" id="A0ABC9R282"/>
<reference evidence="1 2" key="1">
    <citation type="submission" date="2012-04" db="EMBL/GenBank/DDBJ databases">
        <title>The Genome Sequence of Bacillus cereus VD078.</title>
        <authorList>
            <consortium name="The Broad Institute Genome Sequencing Platform"/>
            <consortium name="The Broad Institute Genome Sequencing Center for Infectious Disease"/>
            <person name="Feldgarden M."/>
            <person name="Van der Auwera G.A."/>
            <person name="Mahillon J."/>
            <person name="Duprez V."/>
            <person name="Timmery S."/>
            <person name="Mattelet C."/>
            <person name="Dierick K."/>
            <person name="Sun M."/>
            <person name="Yu Z."/>
            <person name="Zhu L."/>
            <person name="Hu X."/>
            <person name="Shank E.B."/>
            <person name="Swiecicka I."/>
            <person name="Hansen B.M."/>
            <person name="Andrup L."/>
            <person name="Young S.K."/>
            <person name="Zeng Q."/>
            <person name="Gargeya S."/>
            <person name="Fitzgerald M."/>
            <person name="Haas B."/>
            <person name="Abouelleil A."/>
            <person name="Alvarado L."/>
            <person name="Arachchi H.M."/>
            <person name="Berlin A."/>
            <person name="Chapman S.B."/>
            <person name="Goldberg J."/>
            <person name="Griggs A."/>
            <person name="Gujja S."/>
            <person name="Hansen M."/>
            <person name="Howarth C."/>
            <person name="Imamovic A."/>
            <person name="Larimer J."/>
            <person name="McCowen C."/>
            <person name="Montmayeur A."/>
            <person name="Murphy C."/>
            <person name="Neiman D."/>
            <person name="Pearson M."/>
            <person name="Priest M."/>
            <person name="Roberts A."/>
            <person name="Saif S."/>
            <person name="Shea T."/>
            <person name="Sisk P."/>
            <person name="Sykes S."/>
            <person name="Wortman J."/>
            <person name="Nusbaum C."/>
            <person name="Birren B."/>
        </authorList>
    </citation>
    <scope>NUCLEOTIDE SEQUENCE [LARGE SCALE GENOMIC DNA]</scope>
    <source>
        <strain evidence="1 2">VD078</strain>
    </source>
</reference>
<proteinExistence type="predicted"/>
<protein>
    <submittedName>
        <fullName evidence="1">Uncharacterized protein</fullName>
    </submittedName>
</protein>